<keyword evidence="4 8" id="KW-0067">ATP-binding</keyword>
<dbReference type="InterPro" id="IPR038726">
    <property type="entry name" value="PDDEXK_AddAB-type"/>
</dbReference>
<dbReference type="Pfam" id="PF00580">
    <property type="entry name" value="UvrD-helicase"/>
    <property type="match status" value="1"/>
</dbReference>
<keyword evidence="8" id="KW-0238">DNA-binding</keyword>
<dbReference type="GO" id="GO:0008854">
    <property type="term" value="F:exodeoxyribonuclease V activity"/>
    <property type="evidence" value="ECO:0007669"/>
    <property type="project" value="UniProtKB-EC"/>
</dbReference>
<dbReference type="HAMAP" id="MF_01485">
    <property type="entry name" value="RecB"/>
    <property type="match status" value="1"/>
</dbReference>
<dbReference type="NCBIfam" id="TIGR00609">
    <property type="entry name" value="recB"/>
    <property type="match status" value="1"/>
</dbReference>
<comment type="similarity">
    <text evidence="8">Belongs to the helicase family. UvrD subfamily.</text>
</comment>
<feature type="domain" description="UvrD-like helicase ATP-binding" evidence="10">
    <location>
        <begin position="1"/>
        <end position="473"/>
    </location>
</feature>
<dbReference type="Pfam" id="PF12705">
    <property type="entry name" value="PDDEXK_1"/>
    <property type="match status" value="1"/>
</dbReference>
<proteinExistence type="inferred from homology"/>
<evidence type="ECO:0000256" key="6">
    <source>
        <dbReference type="ARBA" id="ARBA00034617"/>
    </source>
</evidence>
<keyword evidence="3 8" id="KW-0347">Helicase</keyword>
<dbReference type="PROSITE" id="PS51198">
    <property type="entry name" value="UVRD_HELICASE_ATP_BIND"/>
    <property type="match status" value="1"/>
</dbReference>
<keyword evidence="13" id="KW-1185">Reference proteome</keyword>
<dbReference type="InterPro" id="IPR014017">
    <property type="entry name" value="DNA_helicase_UvrD-like_C"/>
</dbReference>
<gene>
    <name evidence="8 12" type="primary">recB</name>
    <name evidence="12" type="ORF">KQY15_18025</name>
</gene>
<dbReference type="PANTHER" id="PTHR11070">
    <property type="entry name" value="UVRD / RECB / PCRA DNA HELICASE FAMILY MEMBER"/>
    <property type="match status" value="1"/>
</dbReference>
<feature type="binding site" evidence="8">
    <location>
        <position position="1121"/>
    </location>
    <ligand>
        <name>Mg(2+)</name>
        <dbReference type="ChEBI" id="CHEBI:18420"/>
    </ligand>
</feature>
<name>A0ABS6MQC7_9GAMM</name>
<dbReference type="InterPro" id="IPR004586">
    <property type="entry name" value="RecB"/>
</dbReference>
<sequence>MKPPAKLDLLTLPLRGNRLIEASAGTGKTFTIAALYLRLVLGHGKAQAFQRPLTPPEILVVTFTEAATQELRDRIRLRLTEAAQAFRSGSTGDSVLAALLADYSGTEFAYCARRLELAAQWMDEAAISTIHGWCNRMLAEHAFASGSLFTQQLSTDLSALKLEAARDYWRSFYYKLAEPALAQCISYWQTPEQLWQSVAGLTSYYLQQTATVNNGYAEPEVAIAQCQTERQTQLQQLTSQWQQWLPELTRLLNDAITAKAVNGRQLQQRFLDNWLQKIQNWLQAPDETLDLGTGWYRLSPQGIAECWKQQPVPEHPAFDGIVQLQAALKNLAQPRQLLMQHAASWLAERIQAGLSQQALMGFDDMLLRLHAALQSSQGAQLAGLIRQQYPVALIDEFQDTDPIQYQIFSAIYLDKSENSPQDAEAEHQHALLLIGDPKQAIYAFRGADIYTYLKARQITTGQHYTLDTNFRSDTRLVSAVNYIFAQAELRPGGAFLFRQQQQASANSDPLPFYPVNAKGNNWQLHIGKQLAAALTGWLPEETAEKVMSRQAYLDEYASGCASYITDILQQAVSGATYFVKDDGEKRQLKPSDIAVLVNNQTEAQAIRNQLAERQVRSVYLSDRESVFSSGTALDLQLILSACAEPEQDSLLRSAIGCSTIGLSLAELDTLQQQELKWEQLCLQFKQYQQQWRRFGVLPMLRSLLFEFAIPARLRQSTDGERALTDLLHLAELLQQAAQQLDGEQALLRYLSEQIQQRGAGDNEQQKVRLESDAELVQVITIHKSKGLEYPLVFLPFICAARQVNAAQLPVTYRDAQGNLCFSYQPDEHIIAAAEHERLAEDIRKYYVAVTRAKYACWLGLAPLAETSAVSYLLATSDVAPADFVTQVQTAWADCPAITLETLPAPSQNFYQPLRQNQLNMNARQISHSFRQHWWIASYSAITRQLGESSLLSQRDPERASDKLLTELYNEADVEPVAEQPVEPAIQYQFVAGPQAGTFLHSILEWIGQQGFAAIRKQPQLLMEELAKRCQLRGWQSDCEALQHWLMQLLSSDFRLPDTVKIEPVSLARMTSYQVELEFWLPCQQIDITHLDTILQQHIWPGEARPALLAGQLNGMLKGFIDLVFCQQQRYVVCDYKSNRVGQCAGSYNESALRRIMLEKRYDVQAVLYCLALHRLLRSRLAGYDYQRDIGGALHWFIRGVASTQQGMVWLKPPLQLINTLDQLFRGEAVSAG</sequence>
<keyword evidence="8" id="KW-0269">Exonuclease</keyword>
<evidence type="ECO:0000313" key="12">
    <source>
        <dbReference type="EMBL" id="MBV2131001.1"/>
    </source>
</evidence>
<keyword evidence="8" id="KW-0540">Nuclease</keyword>
<dbReference type="PANTHER" id="PTHR11070:SF23">
    <property type="entry name" value="RECBCD ENZYME SUBUNIT RECB"/>
    <property type="match status" value="1"/>
</dbReference>
<dbReference type="EC" id="5.6.2.4" evidence="8"/>
<dbReference type="InterPro" id="IPR014016">
    <property type="entry name" value="UvrD-like_ATP-bd"/>
</dbReference>
<keyword evidence="8" id="KW-0227">DNA damage</keyword>
<keyword evidence="8" id="KW-0234">DNA repair</keyword>
<comment type="miscellaneous">
    <text evidence="8">In the RecBCD complex, RecB has a slow 3'-5' helicase, an exonuclease activity and loads RecA onto ssDNA, RecD has a fast 5'-3' helicase activity, while RecC stimulates the ATPase and processivity of the RecB helicase and contributes to recognition of the Chi site.</text>
</comment>
<keyword evidence="1 8" id="KW-0547">Nucleotide-binding</keyword>
<evidence type="ECO:0000256" key="1">
    <source>
        <dbReference type="ARBA" id="ARBA00022741"/>
    </source>
</evidence>
<evidence type="ECO:0000259" key="11">
    <source>
        <dbReference type="PROSITE" id="PS51217"/>
    </source>
</evidence>
<evidence type="ECO:0000313" key="13">
    <source>
        <dbReference type="Proteomes" id="UP000704611"/>
    </source>
</evidence>
<protein>
    <recommendedName>
        <fullName evidence="8">RecBCD enzyme subunit RecB</fullName>
        <ecNumber evidence="8">3.1.11.5</ecNumber>
        <ecNumber evidence="8">5.6.2.4</ecNumber>
    </recommendedName>
    <alternativeName>
        <fullName evidence="8">DNA 3'-5' helicase subunit RecB</fullName>
    </alternativeName>
    <alternativeName>
        <fullName evidence="8">Exonuclease V subunit RecB</fullName>
        <shortName evidence="8">ExoV subunit RecB</shortName>
    </alternativeName>
    <alternativeName>
        <fullName evidence="8">Helicase/nuclease RecBCD subunit RecB</fullName>
    </alternativeName>
</protein>
<comment type="subunit">
    <text evidence="8">Heterotrimer of RecB, RecC and RecD. All subunits contribute to DNA-binding. Interacts with RecA.</text>
</comment>
<comment type="domain">
    <text evidence="8">The N-terminal DNA-binding domain is a ssDNA-dependent ATPase and has ATP-dependent 3'-5' helicase function. This domain interacts with RecC.</text>
</comment>
<comment type="function">
    <text evidence="8">A helicase/nuclease that prepares dsDNA breaks (DSB) for recombinational DNA repair. Binds to DSBs and unwinds DNA via a highly rapid and processive ATP-dependent bidirectional helicase activity. Unwinds dsDNA until it encounters a Chi (crossover hotspot instigator) sequence from the 3' direction. Cuts ssDNA a few nucleotides 3' to the Chi site. The properties and activities of the enzyme are changed at Chi. The Chi-altered holoenzyme produces a long 3'-ssDNA overhang and facilitates RecA-binding to the ssDNA for homologous DNA recombination and repair. Holoenzyme degrades any linearized DNA that is unable to undergo homologous recombination. In the holoenzyme this subunit contributes ATPase, 3'-5' helicase, exonuclease activity and loads RecA onto ssDNA.</text>
</comment>
<evidence type="ECO:0000256" key="4">
    <source>
        <dbReference type="ARBA" id="ARBA00022840"/>
    </source>
</evidence>
<feature type="domain" description="UvrD-like helicase C-terminal" evidence="11">
    <location>
        <begin position="513"/>
        <end position="786"/>
    </location>
</feature>
<evidence type="ECO:0000259" key="10">
    <source>
        <dbReference type="PROSITE" id="PS51198"/>
    </source>
</evidence>
<feature type="binding site" evidence="8">
    <location>
        <position position="1000"/>
    </location>
    <ligand>
        <name>Mg(2+)</name>
        <dbReference type="ChEBI" id="CHEBI:18420"/>
    </ligand>
</feature>
<comment type="catalytic activity">
    <reaction evidence="8">
        <text>Exonucleolytic cleavage (in the presence of ATP) in either 5'- to 3'- or 3'- to 5'-direction to yield 5'-phosphooligonucleotides.</text>
        <dbReference type="EC" id="3.1.11.5"/>
    </reaction>
</comment>
<dbReference type="PROSITE" id="PS51217">
    <property type="entry name" value="UVRD_HELICASE_CTER"/>
    <property type="match status" value="1"/>
</dbReference>
<keyword evidence="8" id="KW-0460">Magnesium</keyword>
<comment type="cofactor">
    <cofactor evidence="8">
        <name>Mg(2+)</name>
        <dbReference type="ChEBI" id="CHEBI:18420"/>
    </cofactor>
    <text evidence="8">Binds 1 Mg(2+) ion per subunit.</text>
</comment>
<evidence type="ECO:0000256" key="7">
    <source>
        <dbReference type="ARBA" id="ARBA00048988"/>
    </source>
</evidence>
<comment type="domain">
    <text evidence="8">The C-terminal domain has nuclease activity and interacts with RecD. It interacts with RecA, facilitating its loading onto ssDNA.</text>
</comment>
<keyword evidence="8" id="KW-0479">Metal-binding</keyword>
<feature type="region of interest" description="DNA-binding and helicase activity, interacts with RecC" evidence="8">
    <location>
        <begin position="1"/>
        <end position="906"/>
    </location>
</feature>
<feature type="binding site" evidence="8">
    <location>
        <position position="1134"/>
    </location>
    <ligand>
        <name>Mg(2+)</name>
        <dbReference type="ChEBI" id="CHEBI:18420"/>
    </ligand>
</feature>
<dbReference type="EC" id="3.1.11.5" evidence="8"/>
<dbReference type="Pfam" id="PF13361">
    <property type="entry name" value="UvrD_C"/>
    <property type="match status" value="1"/>
</dbReference>
<feature type="active site" description="For nuclease activity" evidence="8">
    <location>
        <position position="1134"/>
    </location>
</feature>
<keyword evidence="5 8" id="KW-0413">Isomerase</keyword>
<dbReference type="Proteomes" id="UP000704611">
    <property type="component" value="Unassembled WGS sequence"/>
</dbReference>
<dbReference type="EMBL" id="JAHRID010000011">
    <property type="protein sequence ID" value="MBV2131001.1"/>
    <property type="molecule type" value="Genomic_DNA"/>
</dbReference>
<feature type="binding site" evidence="9">
    <location>
        <begin position="22"/>
        <end position="29"/>
    </location>
    <ligand>
        <name>ATP</name>
        <dbReference type="ChEBI" id="CHEBI:30616"/>
    </ligand>
</feature>
<organism evidence="12 13">
    <name type="scientific">Arsukibacterium indicum</name>
    <dbReference type="NCBI Taxonomy" id="2848612"/>
    <lineage>
        <taxon>Bacteria</taxon>
        <taxon>Pseudomonadati</taxon>
        <taxon>Pseudomonadota</taxon>
        <taxon>Gammaproteobacteria</taxon>
        <taxon>Chromatiales</taxon>
        <taxon>Chromatiaceae</taxon>
        <taxon>Arsukibacterium</taxon>
    </lineage>
</organism>
<comment type="catalytic activity">
    <reaction evidence="7 8">
        <text>ATP + H2O = ADP + phosphate + H(+)</text>
        <dbReference type="Rhea" id="RHEA:13065"/>
        <dbReference type="ChEBI" id="CHEBI:15377"/>
        <dbReference type="ChEBI" id="CHEBI:15378"/>
        <dbReference type="ChEBI" id="CHEBI:30616"/>
        <dbReference type="ChEBI" id="CHEBI:43474"/>
        <dbReference type="ChEBI" id="CHEBI:456216"/>
        <dbReference type="EC" id="5.6.2.4"/>
    </reaction>
</comment>
<comment type="catalytic activity">
    <reaction evidence="6 8">
        <text>Couples ATP hydrolysis with the unwinding of duplex DNA by translocating in the 3'-5' direction.</text>
        <dbReference type="EC" id="5.6.2.4"/>
    </reaction>
</comment>
<evidence type="ECO:0000256" key="9">
    <source>
        <dbReference type="PROSITE-ProRule" id="PRU00560"/>
    </source>
</evidence>
<evidence type="ECO:0000256" key="5">
    <source>
        <dbReference type="ARBA" id="ARBA00023235"/>
    </source>
</evidence>
<feature type="region of interest" description="Nuclease activity, interacts with RecD and RecA" evidence="8">
    <location>
        <begin position="932"/>
        <end position="1232"/>
    </location>
</feature>
<reference evidence="12 13" key="1">
    <citation type="submission" date="2021-06" db="EMBL/GenBank/DDBJ databases">
        <title>Rheinheimera indica sp. nov., isolated from deep-sea sediment.</title>
        <authorList>
            <person name="Wang Z."/>
            <person name="Zhang X.-Y."/>
        </authorList>
    </citation>
    <scope>NUCLEOTIDE SEQUENCE [LARGE SCALE GENOMIC DNA]</scope>
    <source>
        <strain evidence="12 13">SM2107</strain>
    </source>
</reference>
<evidence type="ECO:0000256" key="8">
    <source>
        <dbReference type="HAMAP-Rule" id="MF_01485"/>
    </source>
</evidence>
<evidence type="ECO:0000256" key="3">
    <source>
        <dbReference type="ARBA" id="ARBA00022806"/>
    </source>
</evidence>
<dbReference type="RefSeq" id="WP_217671321.1">
    <property type="nucleotide sequence ID" value="NZ_JAHRID010000011.1"/>
</dbReference>
<comment type="caution">
    <text evidence="12">The sequence shown here is derived from an EMBL/GenBank/DDBJ whole genome shotgun (WGS) entry which is preliminary data.</text>
</comment>
<accession>A0ABS6MQC7</accession>
<dbReference type="InterPro" id="IPR000212">
    <property type="entry name" value="DNA_helicase_UvrD/REP"/>
</dbReference>
<evidence type="ECO:0000256" key="2">
    <source>
        <dbReference type="ARBA" id="ARBA00022801"/>
    </source>
</evidence>
<dbReference type="CDD" id="cd22352">
    <property type="entry name" value="RecB_C-like"/>
    <property type="match status" value="1"/>
</dbReference>
<keyword evidence="2 8" id="KW-0378">Hydrolase</keyword>